<dbReference type="CDD" id="cd07038">
    <property type="entry name" value="TPP_PYR_PDC_IPDC_like"/>
    <property type="match status" value="1"/>
</dbReference>
<comment type="caution">
    <text evidence="14">The sequence shown here is derived from an EMBL/GenBank/DDBJ whole genome shotgun (WGS) entry which is preliminary data.</text>
</comment>
<name>A0A264VW69_PRORE</name>
<keyword evidence="5" id="KW-0210">Decarboxylase</keyword>
<dbReference type="CDD" id="cd02005">
    <property type="entry name" value="TPP_PDC_IPDC"/>
    <property type="match status" value="1"/>
</dbReference>
<feature type="domain" description="Thiamine pyrophosphate enzyme central" evidence="11">
    <location>
        <begin position="202"/>
        <end position="313"/>
    </location>
</feature>
<keyword evidence="4 9" id="KW-0479">Metal-binding</keyword>
<evidence type="ECO:0000256" key="8">
    <source>
        <dbReference type="ARBA" id="ARBA00023239"/>
    </source>
</evidence>
<dbReference type="AlphaFoldDB" id="A0A264VW69"/>
<dbReference type="InterPro" id="IPR012110">
    <property type="entry name" value="PDC/IPDC-like"/>
</dbReference>
<evidence type="ECO:0000256" key="1">
    <source>
        <dbReference type="ARBA" id="ARBA00001920"/>
    </source>
</evidence>
<dbReference type="GO" id="GO:0030976">
    <property type="term" value="F:thiamine pyrophosphate binding"/>
    <property type="evidence" value="ECO:0007669"/>
    <property type="project" value="InterPro"/>
</dbReference>
<dbReference type="InterPro" id="IPR047213">
    <property type="entry name" value="TPP_PYR_PDC_IPDC-like"/>
</dbReference>
<dbReference type="GO" id="GO:0004737">
    <property type="term" value="F:pyruvate decarboxylase activity"/>
    <property type="evidence" value="ECO:0007669"/>
    <property type="project" value="TreeGrafter"/>
</dbReference>
<dbReference type="InterPro" id="IPR029035">
    <property type="entry name" value="DHS-like_NAD/FAD-binding_dom"/>
</dbReference>
<comment type="cofactor">
    <cofactor evidence="1">
        <name>a metal cation</name>
        <dbReference type="ChEBI" id="CHEBI:25213"/>
    </cofactor>
</comment>
<comment type="cofactor">
    <cofactor evidence="2">
        <name>thiamine diphosphate</name>
        <dbReference type="ChEBI" id="CHEBI:58937"/>
    </cofactor>
</comment>
<evidence type="ECO:0000313" key="15">
    <source>
        <dbReference type="Proteomes" id="UP000216001"/>
    </source>
</evidence>
<dbReference type="PANTHER" id="PTHR43452:SF30">
    <property type="entry name" value="PYRUVATE DECARBOXYLASE ISOZYME 1-RELATED"/>
    <property type="match status" value="1"/>
</dbReference>
<keyword evidence="8" id="KW-0456">Lyase</keyword>
<dbReference type="GO" id="GO:0005829">
    <property type="term" value="C:cytosol"/>
    <property type="evidence" value="ECO:0007669"/>
    <property type="project" value="TreeGrafter"/>
</dbReference>
<proteinExistence type="inferred from homology"/>
<dbReference type="FunFam" id="3.40.50.970:FF:000024">
    <property type="entry name" value="Pyruvate decarboxylase isozyme"/>
    <property type="match status" value="1"/>
</dbReference>
<comment type="cofactor">
    <cofactor evidence="9">
        <name>Mg(2+)</name>
        <dbReference type="ChEBI" id="CHEBI:18420"/>
    </cofactor>
    <text evidence="9">Binds 1 Mg(2+) per subunit.</text>
</comment>
<dbReference type="GO" id="GO:0000949">
    <property type="term" value="P:aromatic amino acid family catabolic process to alcohol via Ehrlich pathway"/>
    <property type="evidence" value="ECO:0007669"/>
    <property type="project" value="TreeGrafter"/>
</dbReference>
<dbReference type="PIRSF" id="PIRSF036565">
    <property type="entry name" value="Pyruvt_ip_decrb"/>
    <property type="match status" value="1"/>
</dbReference>
<evidence type="ECO:0000256" key="4">
    <source>
        <dbReference type="ARBA" id="ARBA00022723"/>
    </source>
</evidence>
<evidence type="ECO:0000256" key="2">
    <source>
        <dbReference type="ARBA" id="ARBA00001964"/>
    </source>
</evidence>
<dbReference type="SUPFAM" id="SSF52518">
    <property type="entry name" value="Thiamin diphosphate-binding fold (THDP-binding)"/>
    <property type="match status" value="2"/>
</dbReference>
<dbReference type="RefSeq" id="WP_094960927.1">
    <property type="nucleotide sequence ID" value="NZ_JAFJXK010000018.1"/>
</dbReference>
<comment type="similarity">
    <text evidence="3 10">Belongs to the TPP enzyme family.</text>
</comment>
<sequence>MKETVVEYILSKLYQLGIEDIFGVPGDYSFPVNDSVCANSHQRWVGNCNELNAAYAADGYARIKGVAALSTTFGVGELSALNAIAGSYAERVPIFHLVGMPPSLTQKKQRISHHTLGDGNYDVFYKMSQHIVCAHAIITPENCIEEAERLIACALHERRPVYFGLPADYAVKTVIKPFHHVVPLIPNSCSETLKNIIPLILNKLINSQQPCILAGSMSLRLGVANTLQTIIEKTKIPYTTLFMDKSVLDETNTQYIGMYTGQILTPQVTSFVESSDCVINIGTILSDFNSGCYTSNIKIENIIHIMEDKVIIDGQCYNNISMKDVVLALQNRLLSLPTSSFNQHKSPKAQSLGQPIAVETNEITESYLYPRLEKMFRPNDIIFTDTGTFSMGLAFSLLPKGASFHSQSLWGSIGWATPAALGAALASPSRRVILATGEGAHQLTMQEISQFARFGLKPIIFILNNDGYLIERLFCKEPEYYYNDVAQWNYAQLPLALGCDDWYCKKVTTCDELDEALQAIETLDTAAYIEIVTDRYDASKYLIKMREIISSIYTN</sequence>
<dbReference type="Proteomes" id="UP000216001">
    <property type="component" value="Unassembled WGS sequence"/>
</dbReference>
<keyword evidence="7 10" id="KW-0786">Thiamine pyrophosphate</keyword>
<dbReference type="InterPro" id="IPR029061">
    <property type="entry name" value="THDP-binding"/>
</dbReference>
<protein>
    <submittedName>
        <fullName evidence="14">Indole-3-pyruvate decarboxylase</fullName>
    </submittedName>
</protein>
<keyword evidence="14" id="KW-0670">Pyruvate</keyword>
<feature type="domain" description="Thiamine pyrophosphate enzyme TPP-binding" evidence="12">
    <location>
        <begin position="385"/>
        <end position="531"/>
    </location>
</feature>
<dbReference type="EMBL" id="NOWC01000004">
    <property type="protein sequence ID" value="OZS75608.1"/>
    <property type="molecule type" value="Genomic_DNA"/>
</dbReference>
<dbReference type="InterPro" id="IPR047214">
    <property type="entry name" value="TPP_PDC_IPDC"/>
</dbReference>
<evidence type="ECO:0000256" key="6">
    <source>
        <dbReference type="ARBA" id="ARBA00022842"/>
    </source>
</evidence>
<dbReference type="InterPro" id="IPR011766">
    <property type="entry name" value="TPP_enzyme_TPP-bd"/>
</dbReference>
<dbReference type="InterPro" id="IPR012001">
    <property type="entry name" value="Thiamin_PyroP_enz_TPP-bd_dom"/>
</dbReference>
<keyword evidence="6 9" id="KW-0460">Magnesium</keyword>
<dbReference type="GO" id="GO:0000287">
    <property type="term" value="F:magnesium ion binding"/>
    <property type="evidence" value="ECO:0007669"/>
    <property type="project" value="InterPro"/>
</dbReference>
<evidence type="ECO:0000313" key="14">
    <source>
        <dbReference type="EMBL" id="OZS75608.1"/>
    </source>
</evidence>
<dbReference type="InterPro" id="IPR012000">
    <property type="entry name" value="Thiamin_PyroP_enz_cen_dom"/>
</dbReference>
<feature type="binding site" evidence="9">
    <location>
        <position position="467"/>
    </location>
    <ligand>
        <name>Mg(2+)</name>
        <dbReference type="ChEBI" id="CHEBI:18420"/>
    </ligand>
</feature>
<dbReference type="GeneID" id="92273753"/>
<evidence type="ECO:0000256" key="10">
    <source>
        <dbReference type="RuleBase" id="RU362132"/>
    </source>
</evidence>
<dbReference type="SUPFAM" id="SSF52467">
    <property type="entry name" value="DHS-like NAD/FAD-binding domain"/>
    <property type="match status" value="1"/>
</dbReference>
<dbReference type="Gene3D" id="3.40.50.1220">
    <property type="entry name" value="TPP-binding domain"/>
    <property type="match status" value="1"/>
</dbReference>
<feature type="binding site" evidence="9">
    <location>
        <position position="465"/>
    </location>
    <ligand>
        <name>Mg(2+)</name>
        <dbReference type="ChEBI" id="CHEBI:18420"/>
    </ligand>
</feature>
<evidence type="ECO:0000256" key="7">
    <source>
        <dbReference type="ARBA" id="ARBA00023052"/>
    </source>
</evidence>
<dbReference type="Pfam" id="PF02775">
    <property type="entry name" value="TPP_enzyme_C"/>
    <property type="match status" value="1"/>
</dbReference>
<evidence type="ECO:0000256" key="3">
    <source>
        <dbReference type="ARBA" id="ARBA00007812"/>
    </source>
</evidence>
<reference evidence="14 15" key="1">
    <citation type="submission" date="2017-07" db="EMBL/GenBank/DDBJ databases">
        <title>blaIMP-27 on transferable plasmids in Proteus mirabilis and Providencia rettgeri.</title>
        <authorList>
            <person name="Potter R."/>
        </authorList>
    </citation>
    <scope>NUCLEOTIDE SEQUENCE [LARGE SCALE GENOMIC DNA]</scope>
    <source>
        <strain evidence="14 15">PR1</strain>
    </source>
</reference>
<organism evidence="14 15">
    <name type="scientific">Providencia rettgeri</name>
    <dbReference type="NCBI Taxonomy" id="587"/>
    <lineage>
        <taxon>Bacteria</taxon>
        <taxon>Pseudomonadati</taxon>
        <taxon>Pseudomonadota</taxon>
        <taxon>Gammaproteobacteria</taxon>
        <taxon>Enterobacterales</taxon>
        <taxon>Morganellaceae</taxon>
        <taxon>Providencia</taxon>
    </lineage>
</organism>
<gene>
    <name evidence="14" type="ORF">CHI95_04805</name>
</gene>
<feature type="domain" description="Thiamine pyrophosphate enzyme N-terminal TPP-binding" evidence="13">
    <location>
        <begin position="4"/>
        <end position="109"/>
    </location>
</feature>
<dbReference type="PANTHER" id="PTHR43452">
    <property type="entry name" value="PYRUVATE DECARBOXYLASE"/>
    <property type="match status" value="1"/>
</dbReference>
<dbReference type="Pfam" id="PF00205">
    <property type="entry name" value="TPP_enzyme_M"/>
    <property type="match status" value="1"/>
</dbReference>
<accession>A0A264VW69</accession>
<dbReference type="FunFam" id="3.40.50.970:FF:000019">
    <property type="entry name" value="Pyruvate decarboxylase isozyme"/>
    <property type="match status" value="1"/>
</dbReference>
<dbReference type="Gene3D" id="3.40.50.970">
    <property type="match status" value="2"/>
</dbReference>
<evidence type="ECO:0000259" key="13">
    <source>
        <dbReference type="Pfam" id="PF02776"/>
    </source>
</evidence>
<evidence type="ECO:0000259" key="12">
    <source>
        <dbReference type="Pfam" id="PF02775"/>
    </source>
</evidence>
<evidence type="ECO:0000256" key="9">
    <source>
        <dbReference type="PIRSR" id="PIRSR036565-2"/>
    </source>
</evidence>
<evidence type="ECO:0000259" key="11">
    <source>
        <dbReference type="Pfam" id="PF00205"/>
    </source>
</evidence>
<evidence type="ECO:0000256" key="5">
    <source>
        <dbReference type="ARBA" id="ARBA00022793"/>
    </source>
</evidence>
<dbReference type="Pfam" id="PF02776">
    <property type="entry name" value="TPP_enzyme_N"/>
    <property type="match status" value="1"/>
</dbReference>